<keyword evidence="2" id="KW-0732">Signal</keyword>
<reference evidence="4" key="1">
    <citation type="journal article" date="2021" name="Arch. Microbiol.">
        <title>Methyloradius palustris gen. nov., sp. nov., a methanol-oxidizing bacterium isolated from snow.</title>
        <authorList>
            <person name="Miyadera T."/>
            <person name="Kojima H."/>
            <person name="Fukui M."/>
        </authorList>
    </citation>
    <scope>NUCLEOTIDE SEQUENCE</scope>
    <source>
        <strain evidence="4">Zm11</strain>
    </source>
</reference>
<organism evidence="4 5">
    <name type="scientific">Methyloradius palustris</name>
    <dbReference type="NCBI Taxonomy" id="2778876"/>
    <lineage>
        <taxon>Bacteria</taxon>
        <taxon>Pseudomonadati</taxon>
        <taxon>Pseudomonadota</taxon>
        <taxon>Betaproteobacteria</taxon>
        <taxon>Nitrosomonadales</taxon>
        <taxon>Methylophilaceae</taxon>
        <taxon>Methyloradius</taxon>
    </lineage>
</organism>
<dbReference type="AlphaFoldDB" id="A0A8D5GA79"/>
<dbReference type="PANTHER" id="PTHR42852:SF13">
    <property type="entry name" value="PROTEIN DIPZ"/>
    <property type="match status" value="1"/>
</dbReference>
<dbReference type="InterPro" id="IPR013766">
    <property type="entry name" value="Thioredoxin_domain"/>
</dbReference>
<proteinExistence type="predicted"/>
<feature type="signal peptide" evidence="2">
    <location>
        <begin position="1"/>
        <end position="19"/>
    </location>
</feature>
<dbReference type="PROSITE" id="PS00194">
    <property type="entry name" value="THIOREDOXIN_1"/>
    <property type="match status" value="1"/>
</dbReference>
<dbReference type="Gene3D" id="3.40.30.10">
    <property type="entry name" value="Glutaredoxin"/>
    <property type="match status" value="1"/>
</dbReference>
<dbReference type="SUPFAM" id="SSF52833">
    <property type="entry name" value="Thioredoxin-like"/>
    <property type="match status" value="1"/>
</dbReference>
<dbReference type="Pfam" id="PF00578">
    <property type="entry name" value="AhpC-TSA"/>
    <property type="match status" value="1"/>
</dbReference>
<dbReference type="RefSeq" id="WP_221765024.1">
    <property type="nucleotide sequence ID" value="NZ_AP024110.1"/>
</dbReference>
<dbReference type="KEGG" id="mpau:ZMTM_07550"/>
<dbReference type="CDD" id="cd02966">
    <property type="entry name" value="TlpA_like_family"/>
    <property type="match status" value="1"/>
</dbReference>
<evidence type="ECO:0000256" key="1">
    <source>
        <dbReference type="ARBA" id="ARBA00023284"/>
    </source>
</evidence>
<evidence type="ECO:0000256" key="2">
    <source>
        <dbReference type="SAM" id="SignalP"/>
    </source>
</evidence>
<dbReference type="InterPro" id="IPR036249">
    <property type="entry name" value="Thioredoxin-like_sf"/>
</dbReference>
<evidence type="ECO:0000313" key="4">
    <source>
        <dbReference type="EMBL" id="BCM24496.1"/>
    </source>
</evidence>
<keyword evidence="5" id="KW-1185">Reference proteome</keyword>
<keyword evidence="1" id="KW-0676">Redox-active center</keyword>
<dbReference type="GO" id="GO:0015036">
    <property type="term" value="F:disulfide oxidoreductase activity"/>
    <property type="evidence" value="ECO:0007669"/>
    <property type="project" value="UniProtKB-ARBA"/>
</dbReference>
<name>A0A8D5GA79_9PROT</name>
<protein>
    <recommendedName>
        <fullName evidence="3">Thioredoxin domain-containing protein</fullName>
    </recommendedName>
</protein>
<evidence type="ECO:0000313" key="5">
    <source>
        <dbReference type="Proteomes" id="UP000826722"/>
    </source>
</evidence>
<feature type="chain" id="PRO_5034195315" description="Thioredoxin domain-containing protein" evidence="2">
    <location>
        <begin position="20"/>
        <end position="169"/>
    </location>
</feature>
<accession>A0A8D5GA79</accession>
<dbReference type="InterPro" id="IPR000866">
    <property type="entry name" value="AhpC/TSA"/>
</dbReference>
<dbReference type="InterPro" id="IPR050553">
    <property type="entry name" value="Thioredoxin_ResA/DsbE_sf"/>
</dbReference>
<feature type="domain" description="Thioredoxin" evidence="3">
    <location>
        <begin position="22"/>
        <end position="163"/>
    </location>
</feature>
<dbReference type="EMBL" id="AP024110">
    <property type="protein sequence ID" value="BCM24496.1"/>
    <property type="molecule type" value="Genomic_DNA"/>
</dbReference>
<dbReference type="PROSITE" id="PS51352">
    <property type="entry name" value="THIOREDOXIN_2"/>
    <property type="match status" value="1"/>
</dbReference>
<dbReference type="GO" id="GO:0016209">
    <property type="term" value="F:antioxidant activity"/>
    <property type="evidence" value="ECO:0007669"/>
    <property type="project" value="InterPro"/>
</dbReference>
<dbReference type="InterPro" id="IPR017937">
    <property type="entry name" value="Thioredoxin_CS"/>
</dbReference>
<dbReference type="Proteomes" id="UP000826722">
    <property type="component" value="Chromosome"/>
</dbReference>
<sequence>MKYLLILIYTILPLQSSYAGSLSVGKPVPSFKIKTMDGQVMTPATSKGHVLIINLWATWCEPCRKEMPAIDAFYRKYHDQGVDVIAVSLDDRSDLGKVKAVTQSFAFPVGMEKDADIDGFGRIWRVPVTFIIDTDGILRRNGWEGEPLVDMDILEKSIKPLLGSTNKTQ</sequence>
<evidence type="ECO:0000259" key="3">
    <source>
        <dbReference type="PROSITE" id="PS51352"/>
    </source>
</evidence>
<gene>
    <name evidence="4" type="ORF">ZMTM_07550</name>
</gene>
<dbReference type="PANTHER" id="PTHR42852">
    <property type="entry name" value="THIOL:DISULFIDE INTERCHANGE PROTEIN DSBE"/>
    <property type="match status" value="1"/>
</dbReference>